<organism evidence="1 2">
    <name type="scientific">Kibdelosporangium banguiense</name>
    <dbReference type="NCBI Taxonomy" id="1365924"/>
    <lineage>
        <taxon>Bacteria</taxon>
        <taxon>Bacillati</taxon>
        <taxon>Actinomycetota</taxon>
        <taxon>Actinomycetes</taxon>
        <taxon>Pseudonocardiales</taxon>
        <taxon>Pseudonocardiaceae</taxon>
        <taxon>Kibdelosporangium</taxon>
    </lineage>
</organism>
<protein>
    <submittedName>
        <fullName evidence="1">Uncharacterized protein</fullName>
    </submittedName>
</protein>
<keyword evidence="2" id="KW-1185">Reference proteome</keyword>
<evidence type="ECO:0000313" key="1">
    <source>
        <dbReference type="EMBL" id="MBP2329901.1"/>
    </source>
</evidence>
<sequence length="252" mass="28405">MAGWSFRRRRGPEENTVRQPAAVDSVLAWEITLSLPSSDEILRFEAHFAIEAKWQGDEPPPSLPDIAREGIAYRAERLSRRHTLTAAERLRGALSVALCQWLPVRGTEALARGHCVSVDADTELIAAVAAREEAASRRFAFSWQDERRAHQAEQMRSQLLDPLRATAWWLMENQDKPERVVEIARAFKDARDALAPEDLPDSPGRIFDGMMAVPDPAAKAYQLGILRKLISESGREDLRARLAEYEENAREP</sequence>
<accession>A0ABS4TZU5</accession>
<evidence type="ECO:0000313" key="2">
    <source>
        <dbReference type="Proteomes" id="UP001519332"/>
    </source>
</evidence>
<dbReference type="EMBL" id="JAGINW010000001">
    <property type="protein sequence ID" value="MBP2329901.1"/>
    <property type="molecule type" value="Genomic_DNA"/>
</dbReference>
<dbReference type="Proteomes" id="UP001519332">
    <property type="component" value="Unassembled WGS sequence"/>
</dbReference>
<proteinExistence type="predicted"/>
<gene>
    <name evidence="1" type="ORF">JOF56_010286</name>
</gene>
<name>A0ABS4TZU5_9PSEU</name>
<reference evidence="1 2" key="1">
    <citation type="submission" date="2021-03" db="EMBL/GenBank/DDBJ databases">
        <title>Sequencing the genomes of 1000 actinobacteria strains.</title>
        <authorList>
            <person name="Klenk H.-P."/>
        </authorList>
    </citation>
    <scope>NUCLEOTIDE SEQUENCE [LARGE SCALE GENOMIC DNA]</scope>
    <source>
        <strain evidence="1 2">DSM 46670</strain>
    </source>
</reference>
<comment type="caution">
    <text evidence="1">The sequence shown here is derived from an EMBL/GenBank/DDBJ whole genome shotgun (WGS) entry which is preliminary data.</text>
</comment>
<dbReference type="RefSeq" id="WP_209646594.1">
    <property type="nucleotide sequence ID" value="NZ_JAGINW010000001.1"/>
</dbReference>